<dbReference type="Proteomes" id="UP001396334">
    <property type="component" value="Unassembled WGS sequence"/>
</dbReference>
<evidence type="ECO:0000313" key="1">
    <source>
        <dbReference type="EMBL" id="KAK9031723.1"/>
    </source>
</evidence>
<protein>
    <submittedName>
        <fullName evidence="1">Uncharacterized protein</fullName>
    </submittedName>
</protein>
<reference evidence="1 2" key="1">
    <citation type="journal article" date="2024" name="G3 (Bethesda)">
        <title>Genome assembly of Hibiscus sabdariffa L. provides insights into metabolisms of medicinal natural products.</title>
        <authorList>
            <person name="Kim T."/>
        </authorList>
    </citation>
    <scope>NUCLEOTIDE SEQUENCE [LARGE SCALE GENOMIC DNA]</scope>
    <source>
        <strain evidence="1">TK-2024</strain>
        <tissue evidence="1">Old leaves</tissue>
    </source>
</reference>
<sequence length="99" mass="10479">MDMNAMKVKDVVLRRESSVGRSFRDMVAGRIVEGCAATPPRNHVNIKGGKSAATSGGHCYVVTHASLSWDDLKLMEVYPSGVGVEGSANENVVVATSSQ</sequence>
<proteinExistence type="predicted"/>
<dbReference type="EMBL" id="JBBPBN010000009">
    <property type="protein sequence ID" value="KAK9031723.1"/>
    <property type="molecule type" value="Genomic_DNA"/>
</dbReference>
<accession>A0ABR2T2M0</accession>
<evidence type="ECO:0000313" key="2">
    <source>
        <dbReference type="Proteomes" id="UP001396334"/>
    </source>
</evidence>
<gene>
    <name evidence="1" type="ORF">V6N11_056013</name>
</gene>
<name>A0ABR2T2M0_9ROSI</name>
<comment type="caution">
    <text evidence="1">The sequence shown here is derived from an EMBL/GenBank/DDBJ whole genome shotgun (WGS) entry which is preliminary data.</text>
</comment>
<organism evidence="1 2">
    <name type="scientific">Hibiscus sabdariffa</name>
    <name type="common">roselle</name>
    <dbReference type="NCBI Taxonomy" id="183260"/>
    <lineage>
        <taxon>Eukaryota</taxon>
        <taxon>Viridiplantae</taxon>
        <taxon>Streptophyta</taxon>
        <taxon>Embryophyta</taxon>
        <taxon>Tracheophyta</taxon>
        <taxon>Spermatophyta</taxon>
        <taxon>Magnoliopsida</taxon>
        <taxon>eudicotyledons</taxon>
        <taxon>Gunneridae</taxon>
        <taxon>Pentapetalae</taxon>
        <taxon>rosids</taxon>
        <taxon>malvids</taxon>
        <taxon>Malvales</taxon>
        <taxon>Malvaceae</taxon>
        <taxon>Malvoideae</taxon>
        <taxon>Hibiscus</taxon>
    </lineage>
</organism>
<keyword evidence="2" id="KW-1185">Reference proteome</keyword>